<gene>
    <name evidence="5" type="ORF">MUK42_28327</name>
</gene>
<dbReference type="Proteomes" id="UP001055439">
    <property type="component" value="Chromosome 4"/>
</dbReference>
<reference evidence="5" key="1">
    <citation type="submission" date="2022-05" db="EMBL/GenBank/DDBJ databases">
        <title>The Musa troglodytarum L. genome provides insights into the mechanism of non-climacteric behaviour and enrichment of carotenoids.</title>
        <authorList>
            <person name="Wang J."/>
        </authorList>
    </citation>
    <scope>NUCLEOTIDE SEQUENCE</scope>
    <source>
        <tissue evidence="5">Leaf</tissue>
    </source>
</reference>
<evidence type="ECO:0000256" key="3">
    <source>
        <dbReference type="ARBA" id="ARBA00023085"/>
    </source>
</evidence>
<evidence type="ECO:0000259" key="4">
    <source>
        <dbReference type="Pfam" id="PF01095"/>
    </source>
</evidence>
<dbReference type="Gene3D" id="2.160.20.10">
    <property type="entry name" value="Single-stranded right-handed beta-helix, Pectin lyase-like"/>
    <property type="match status" value="1"/>
</dbReference>
<sequence>MLESVEFLSHKDTLYTHSLRRFYKSYCISGIVNFIFSNSATVFCDYLIFILPHQLNPKHNEFNIVTVHDCTDPTQSINFVFSQYTINESYEYLMLYHSKLVVHHAYLEMPWKGTRG</sequence>
<evidence type="ECO:0000313" key="5">
    <source>
        <dbReference type="EMBL" id="URD94616.1"/>
    </source>
</evidence>
<dbReference type="AlphaFoldDB" id="A0A9E7FG72"/>
<evidence type="ECO:0000256" key="2">
    <source>
        <dbReference type="ARBA" id="ARBA00022801"/>
    </source>
</evidence>
<dbReference type="Pfam" id="PF01095">
    <property type="entry name" value="Pectinesterase"/>
    <property type="match status" value="1"/>
</dbReference>
<dbReference type="InterPro" id="IPR011050">
    <property type="entry name" value="Pectin_lyase_fold/virulence"/>
</dbReference>
<keyword evidence="2" id="KW-0378">Hydrolase</keyword>
<accession>A0A9E7FG72</accession>
<feature type="domain" description="Pectinesterase catalytic" evidence="4">
    <location>
        <begin position="4"/>
        <end position="112"/>
    </location>
</feature>
<dbReference type="InterPro" id="IPR012334">
    <property type="entry name" value="Pectin_lyas_fold"/>
</dbReference>
<proteinExistence type="predicted"/>
<dbReference type="PANTHER" id="PTHR31707">
    <property type="entry name" value="PECTINESTERASE"/>
    <property type="match status" value="1"/>
</dbReference>
<evidence type="ECO:0000256" key="1">
    <source>
        <dbReference type="ARBA" id="ARBA00005184"/>
    </source>
</evidence>
<dbReference type="OrthoDB" id="2019149at2759"/>
<dbReference type="EMBL" id="CP097506">
    <property type="protein sequence ID" value="URD94616.1"/>
    <property type="molecule type" value="Genomic_DNA"/>
</dbReference>
<name>A0A9E7FG72_9LILI</name>
<keyword evidence="6" id="KW-1185">Reference proteome</keyword>
<dbReference type="InterPro" id="IPR000070">
    <property type="entry name" value="Pectinesterase_cat"/>
</dbReference>
<organism evidence="5 6">
    <name type="scientific">Musa troglodytarum</name>
    <name type="common">fe'i banana</name>
    <dbReference type="NCBI Taxonomy" id="320322"/>
    <lineage>
        <taxon>Eukaryota</taxon>
        <taxon>Viridiplantae</taxon>
        <taxon>Streptophyta</taxon>
        <taxon>Embryophyta</taxon>
        <taxon>Tracheophyta</taxon>
        <taxon>Spermatophyta</taxon>
        <taxon>Magnoliopsida</taxon>
        <taxon>Liliopsida</taxon>
        <taxon>Zingiberales</taxon>
        <taxon>Musaceae</taxon>
        <taxon>Musa</taxon>
    </lineage>
</organism>
<keyword evidence="3" id="KW-0063">Aspartyl esterase</keyword>
<dbReference type="GO" id="GO:0042545">
    <property type="term" value="P:cell wall modification"/>
    <property type="evidence" value="ECO:0007669"/>
    <property type="project" value="InterPro"/>
</dbReference>
<dbReference type="SUPFAM" id="SSF51126">
    <property type="entry name" value="Pectin lyase-like"/>
    <property type="match status" value="1"/>
</dbReference>
<comment type="pathway">
    <text evidence="1">Glycan metabolism; pectin degradation; 2-dehydro-3-deoxy-D-gluconate from pectin: step 1/5.</text>
</comment>
<dbReference type="GO" id="GO:0030599">
    <property type="term" value="F:pectinesterase activity"/>
    <property type="evidence" value="ECO:0007669"/>
    <property type="project" value="InterPro"/>
</dbReference>
<evidence type="ECO:0000313" key="6">
    <source>
        <dbReference type="Proteomes" id="UP001055439"/>
    </source>
</evidence>
<protein>
    <submittedName>
        <fullName evidence="5">Pectinesterase</fullName>
    </submittedName>
</protein>